<evidence type="ECO:0000313" key="8">
    <source>
        <dbReference type="Proteomes" id="UP000530564"/>
    </source>
</evidence>
<dbReference type="PANTHER" id="PTHR36926:SF1">
    <property type="entry name" value="COLICIN V PRODUCTION PROTEIN"/>
    <property type="match status" value="1"/>
</dbReference>
<dbReference type="AlphaFoldDB" id="A0A839ZVR7"/>
<evidence type="ECO:0000256" key="2">
    <source>
        <dbReference type="ARBA" id="ARBA00022692"/>
    </source>
</evidence>
<dbReference type="EMBL" id="JACIDK010000001">
    <property type="protein sequence ID" value="MBB3889879.1"/>
    <property type="molecule type" value="Genomic_DNA"/>
</dbReference>
<dbReference type="GO" id="GO:0009403">
    <property type="term" value="P:toxin biosynthetic process"/>
    <property type="evidence" value="ECO:0007669"/>
    <property type="project" value="InterPro"/>
</dbReference>
<name>A0A839ZVR7_9CAUL</name>
<evidence type="ECO:0000256" key="4">
    <source>
        <dbReference type="ARBA" id="ARBA00023136"/>
    </source>
</evidence>
<dbReference type="Proteomes" id="UP000530564">
    <property type="component" value="Unassembled WGS sequence"/>
</dbReference>
<proteinExistence type="predicted"/>
<evidence type="ECO:0000256" key="3">
    <source>
        <dbReference type="ARBA" id="ARBA00022989"/>
    </source>
</evidence>
<organism evidence="7 8">
    <name type="scientific">Phenylobacterium haematophilum</name>
    <dbReference type="NCBI Taxonomy" id="98513"/>
    <lineage>
        <taxon>Bacteria</taxon>
        <taxon>Pseudomonadati</taxon>
        <taxon>Pseudomonadota</taxon>
        <taxon>Alphaproteobacteria</taxon>
        <taxon>Caulobacterales</taxon>
        <taxon>Caulobacteraceae</taxon>
        <taxon>Phenylobacterium</taxon>
    </lineage>
</organism>
<dbReference type="InterPro" id="IPR052719">
    <property type="entry name" value="CvpA-like"/>
</dbReference>
<feature type="transmembrane region" description="Helical" evidence="6">
    <location>
        <begin position="6"/>
        <end position="24"/>
    </location>
</feature>
<evidence type="ECO:0000256" key="6">
    <source>
        <dbReference type="SAM" id="Phobius"/>
    </source>
</evidence>
<comment type="caution">
    <text evidence="7">The sequence shown here is derived from an EMBL/GenBank/DDBJ whole genome shotgun (WGS) entry which is preliminary data.</text>
</comment>
<dbReference type="InterPro" id="IPR003825">
    <property type="entry name" value="Colicin-V_CvpA"/>
</dbReference>
<feature type="transmembrane region" description="Helical" evidence="6">
    <location>
        <begin position="31"/>
        <end position="49"/>
    </location>
</feature>
<keyword evidence="4 6" id="KW-0472">Membrane</keyword>
<gene>
    <name evidence="7" type="ORF">GGQ61_000576</name>
</gene>
<dbReference type="RefSeq" id="WP_183769802.1">
    <property type="nucleotide sequence ID" value="NZ_JACIDK010000001.1"/>
</dbReference>
<sequence length="207" mass="21685">MPWFDIIVLAILLISAAVGFFSGATREMVRALSFVLAAVIAVFGLRWTAPIGRSLLEDPPWAGAVVAGLAAFVVVYATLRVTGGAMVRGVHSTHVLGVLDRTIGLGFGLVRALVVLGALLLAFQAATPPDRVPGWMTGAAFYPLTSAAAKALKAFAPKGLDMAGKLAPSIGDAVREGSATDRGDSADAQGYDPRERRRLDDLVEKSR</sequence>
<dbReference type="GO" id="GO:0016020">
    <property type="term" value="C:membrane"/>
    <property type="evidence" value="ECO:0007669"/>
    <property type="project" value="UniProtKB-SubCell"/>
</dbReference>
<feature type="transmembrane region" description="Helical" evidence="6">
    <location>
        <begin position="103"/>
        <end position="126"/>
    </location>
</feature>
<evidence type="ECO:0000256" key="5">
    <source>
        <dbReference type="SAM" id="MobiDB-lite"/>
    </source>
</evidence>
<feature type="transmembrane region" description="Helical" evidence="6">
    <location>
        <begin position="61"/>
        <end position="82"/>
    </location>
</feature>
<dbReference type="Pfam" id="PF02674">
    <property type="entry name" value="Colicin_V"/>
    <property type="match status" value="1"/>
</dbReference>
<keyword evidence="2 6" id="KW-0812">Transmembrane</keyword>
<feature type="compositionally biased region" description="Basic and acidic residues" evidence="5">
    <location>
        <begin position="174"/>
        <end position="185"/>
    </location>
</feature>
<feature type="region of interest" description="Disordered" evidence="5">
    <location>
        <begin position="174"/>
        <end position="207"/>
    </location>
</feature>
<feature type="compositionally biased region" description="Basic and acidic residues" evidence="5">
    <location>
        <begin position="192"/>
        <end position="207"/>
    </location>
</feature>
<reference evidence="7 8" key="1">
    <citation type="submission" date="2020-08" db="EMBL/GenBank/DDBJ databases">
        <title>Genomic Encyclopedia of Type Strains, Phase IV (KMG-IV): sequencing the most valuable type-strain genomes for metagenomic binning, comparative biology and taxonomic classification.</title>
        <authorList>
            <person name="Goeker M."/>
        </authorList>
    </citation>
    <scope>NUCLEOTIDE SEQUENCE [LARGE SCALE GENOMIC DNA]</scope>
    <source>
        <strain evidence="7 8">DSM 21793</strain>
    </source>
</reference>
<evidence type="ECO:0000256" key="1">
    <source>
        <dbReference type="ARBA" id="ARBA00004141"/>
    </source>
</evidence>
<accession>A0A839ZVR7</accession>
<dbReference type="PANTHER" id="PTHR36926">
    <property type="entry name" value="COLICIN V PRODUCTION PROTEIN"/>
    <property type="match status" value="1"/>
</dbReference>
<keyword evidence="8" id="KW-1185">Reference proteome</keyword>
<comment type="subcellular location">
    <subcellularLocation>
        <location evidence="1">Membrane</location>
        <topology evidence="1">Multi-pass membrane protein</topology>
    </subcellularLocation>
</comment>
<protein>
    <submittedName>
        <fullName evidence="7">Membrane protein required for colicin V production</fullName>
    </submittedName>
</protein>
<keyword evidence="3 6" id="KW-1133">Transmembrane helix</keyword>
<evidence type="ECO:0000313" key="7">
    <source>
        <dbReference type="EMBL" id="MBB3889879.1"/>
    </source>
</evidence>